<dbReference type="RefSeq" id="WP_142703280.1">
    <property type="nucleotide sequence ID" value="NZ_VIRS01000003.1"/>
</dbReference>
<dbReference type="InterPro" id="IPR032466">
    <property type="entry name" value="Metal_Hydrolase"/>
</dbReference>
<dbReference type="InParanoid" id="A0A545AX13"/>
<dbReference type="PANTHER" id="PTHR43114">
    <property type="entry name" value="ADENINE DEAMINASE"/>
    <property type="match status" value="1"/>
</dbReference>
<keyword evidence="3" id="KW-0479">Metal-binding</keyword>
<dbReference type="Proteomes" id="UP000317982">
    <property type="component" value="Unassembled WGS sequence"/>
</dbReference>
<gene>
    <name evidence="7" type="ORF">FL583_05045</name>
</gene>
<evidence type="ECO:0000256" key="4">
    <source>
        <dbReference type="ARBA" id="ARBA00022801"/>
    </source>
</evidence>
<organism evidence="7 8">
    <name type="scientific">Cryptosporangium phraense</name>
    <dbReference type="NCBI Taxonomy" id="2593070"/>
    <lineage>
        <taxon>Bacteria</taxon>
        <taxon>Bacillati</taxon>
        <taxon>Actinomycetota</taxon>
        <taxon>Actinomycetes</taxon>
        <taxon>Cryptosporangiales</taxon>
        <taxon>Cryptosporangiaceae</taxon>
        <taxon>Cryptosporangium</taxon>
    </lineage>
</organism>
<evidence type="ECO:0000256" key="5">
    <source>
        <dbReference type="ARBA" id="ARBA00022833"/>
    </source>
</evidence>
<keyword evidence="4" id="KW-0378">Hydrolase</keyword>
<dbReference type="EMBL" id="VIRS01000003">
    <property type="protein sequence ID" value="TQS45873.1"/>
    <property type="molecule type" value="Genomic_DNA"/>
</dbReference>
<comment type="cofactor">
    <cofactor evidence="1">
        <name>Zn(2+)</name>
        <dbReference type="ChEBI" id="CHEBI:29105"/>
    </cofactor>
</comment>
<dbReference type="PROSITE" id="PS00485">
    <property type="entry name" value="A_DEAMINASE"/>
    <property type="match status" value="1"/>
</dbReference>
<feature type="domain" description="Adenosine deaminase" evidence="6">
    <location>
        <begin position="12"/>
        <end position="320"/>
    </location>
</feature>
<keyword evidence="8" id="KW-1185">Reference proteome</keyword>
<dbReference type="GO" id="GO:0016814">
    <property type="term" value="F:hydrolase activity, acting on carbon-nitrogen (but not peptide) bonds, in cyclic amidines"/>
    <property type="evidence" value="ECO:0007669"/>
    <property type="project" value="UniProtKB-ARBA"/>
</dbReference>
<dbReference type="InterPro" id="IPR001365">
    <property type="entry name" value="A_deaminase_dom"/>
</dbReference>
<dbReference type="InterPro" id="IPR006330">
    <property type="entry name" value="Ado/ade_deaminase"/>
</dbReference>
<dbReference type="GO" id="GO:0009168">
    <property type="term" value="P:purine ribonucleoside monophosphate biosynthetic process"/>
    <property type="evidence" value="ECO:0007669"/>
    <property type="project" value="InterPro"/>
</dbReference>
<dbReference type="InterPro" id="IPR006650">
    <property type="entry name" value="A/AMP_deam_AS"/>
</dbReference>
<evidence type="ECO:0000313" key="8">
    <source>
        <dbReference type="Proteomes" id="UP000317982"/>
    </source>
</evidence>
<keyword evidence="5" id="KW-0862">Zinc</keyword>
<evidence type="ECO:0000256" key="3">
    <source>
        <dbReference type="ARBA" id="ARBA00022723"/>
    </source>
</evidence>
<proteinExistence type="inferred from homology"/>
<evidence type="ECO:0000313" key="7">
    <source>
        <dbReference type="EMBL" id="TQS45873.1"/>
    </source>
</evidence>
<evidence type="ECO:0000259" key="6">
    <source>
        <dbReference type="Pfam" id="PF00962"/>
    </source>
</evidence>
<reference evidence="7 8" key="1">
    <citation type="submission" date="2019-07" db="EMBL/GenBank/DDBJ databases">
        <title>Cryptosporangium phraense sp. nov., isolated from plant litter.</title>
        <authorList>
            <person name="Suriyachadkun C."/>
        </authorList>
    </citation>
    <scope>NUCLEOTIDE SEQUENCE [LARGE SCALE GENOMIC DNA]</scope>
    <source>
        <strain evidence="7 8">A-T 5661</strain>
    </source>
</reference>
<dbReference type="Gene3D" id="3.20.20.140">
    <property type="entry name" value="Metal-dependent hydrolases"/>
    <property type="match status" value="1"/>
</dbReference>
<sequence length="326" mass="34142">MTDVLDYVAVMPKVELHCHLEGSVPAATAIRLAARNGVALPTDDPDQLYRFGSLEQFLDLYVAVSAALAGPDDLAQAVYDSLADAARGSHLRYREFAFNPTNHPGVKLADMLPAMADAARSAESEFGVVTRFLVAINREQPPEVALELVRSVVALEHPYVVGIGLDHNELAGPPALFADAFALAGAAGLGRTAHAGERGNATEVRETIELLGVDRIDHGYAVLGEPQLVSESIAAGVHFASCWTTSSFHSAGRSPIPDMVAAGLPVSVSSDDPPMFGTDIGREHAAAAAGLAWSPADARAFVLRAAAAAFGPDDLAGRLEAEFDAL</sequence>
<dbReference type="AlphaFoldDB" id="A0A545AX13"/>
<dbReference type="GO" id="GO:0046872">
    <property type="term" value="F:metal ion binding"/>
    <property type="evidence" value="ECO:0007669"/>
    <property type="project" value="UniProtKB-KW"/>
</dbReference>
<name>A0A545AX13_9ACTN</name>
<comment type="similarity">
    <text evidence="2">Belongs to the metallo-dependent hydrolases superfamily. Adenosine and AMP deaminases family.</text>
</comment>
<protein>
    <submittedName>
        <fullName evidence="7">Adenosine deaminase</fullName>
    </submittedName>
</protein>
<dbReference type="OrthoDB" id="9779574at2"/>
<dbReference type="SUPFAM" id="SSF51556">
    <property type="entry name" value="Metallo-dependent hydrolases"/>
    <property type="match status" value="1"/>
</dbReference>
<evidence type="ECO:0000256" key="2">
    <source>
        <dbReference type="ARBA" id="ARBA00006676"/>
    </source>
</evidence>
<comment type="caution">
    <text evidence="7">The sequence shown here is derived from an EMBL/GenBank/DDBJ whole genome shotgun (WGS) entry which is preliminary data.</text>
</comment>
<dbReference type="PANTHER" id="PTHR43114:SF6">
    <property type="entry name" value="ADENINE DEAMINASE"/>
    <property type="match status" value="1"/>
</dbReference>
<dbReference type="Pfam" id="PF00962">
    <property type="entry name" value="A_deaminase"/>
    <property type="match status" value="1"/>
</dbReference>
<accession>A0A545AX13</accession>
<evidence type="ECO:0000256" key="1">
    <source>
        <dbReference type="ARBA" id="ARBA00001947"/>
    </source>
</evidence>
<dbReference type="GO" id="GO:0019239">
    <property type="term" value="F:deaminase activity"/>
    <property type="evidence" value="ECO:0007669"/>
    <property type="project" value="InterPro"/>
</dbReference>